<gene>
    <name evidence="1" type="ORF">Fmac_004841</name>
</gene>
<name>A0ABD1N621_9FABA</name>
<evidence type="ECO:0000313" key="2">
    <source>
        <dbReference type="Proteomes" id="UP001603857"/>
    </source>
</evidence>
<dbReference type="EMBL" id="JBGMDY010000002">
    <property type="protein sequence ID" value="KAL2343556.1"/>
    <property type="molecule type" value="Genomic_DNA"/>
</dbReference>
<dbReference type="Proteomes" id="UP001603857">
    <property type="component" value="Unassembled WGS sequence"/>
</dbReference>
<keyword evidence="2" id="KW-1185">Reference proteome</keyword>
<evidence type="ECO:0000313" key="1">
    <source>
        <dbReference type="EMBL" id="KAL2343556.1"/>
    </source>
</evidence>
<comment type="caution">
    <text evidence="1">The sequence shown here is derived from an EMBL/GenBank/DDBJ whole genome shotgun (WGS) entry which is preliminary data.</text>
</comment>
<proteinExistence type="predicted"/>
<sequence length="71" mass="7831">MSLLIELFNLNPTCTSLSLTKHHLILSLLLANALNLLSAVALKHHLNIVGTLVENGNLYQYGTSRNLGKYE</sequence>
<organism evidence="1 2">
    <name type="scientific">Flemingia macrophylla</name>
    <dbReference type="NCBI Taxonomy" id="520843"/>
    <lineage>
        <taxon>Eukaryota</taxon>
        <taxon>Viridiplantae</taxon>
        <taxon>Streptophyta</taxon>
        <taxon>Embryophyta</taxon>
        <taxon>Tracheophyta</taxon>
        <taxon>Spermatophyta</taxon>
        <taxon>Magnoliopsida</taxon>
        <taxon>eudicotyledons</taxon>
        <taxon>Gunneridae</taxon>
        <taxon>Pentapetalae</taxon>
        <taxon>rosids</taxon>
        <taxon>fabids</taxon>
        <taxon>Fabales</taxon>
        <taxon>Fabaceae</taxon>
        <taxon>Papilionoideae</taxon>
        <taxon>50 kb inversion clade</taxon>
        <taxon>NPAAA clade</taxon>
        <taxon>indigoferoid/millettioid clade</taxon>
        <taxon>Phaseoleae</taxon>
        <taxon>Flemingia</taxon>
    </lineage>
</organism>
<accession>A0ABD1N621</accession>
<dbReference type="AlphaFoldDB" id="A0ABD1N621"/>
<protein>
    <submittedName>
        <fullName evidence="1">Uncharacterized protein</fullName>
    </submittedName>
</protein>
<reference evidence="1 2" key="1">
    <citation type="submission" date="2024-08" db="EMBL/GenBank/DDBJ databases">
        <title>Insights into the chromosomal genome structure of Flemingia macrophylla.</title>
        <authorList>
            <person name="Ding Y."/>
            <person name="Zhao Y."/>
            <person name="Bi W."/>
            <person name="Wu M."/>
            <person name="Zhao G."/>
            <person name="Gong Y."/>
            <person name="Li W."/>
            <person name="Zhang P."/>
        </authorList>
    </citation>
    <scope>NUCLEOTIDE SEQUENCE [LARGE SCALE GENOMIC DNA]</scope>
    <source>
        <strain evidence="1">DYQJB</strain>
        <tissue evidence="1">Leaf</tissue>
    </source>
</reference>